<proteinExistence type="predicted"/>
<keyword evidence="2" id="KW-1185">Reference proteome</keyword>
<evidence type="ECO:0000313" key="2">
    <source>
        <dbReference type="Proteomes" id="UP000054928"/>
    </source>
</evidence>
<organism evidence="1 2">
    <name type="scientific">Plasmopara halstedii</name>
    <name type="common">Downy mildew of sunflower</name>
    <dbReference type="NCBI Taxonomy" id="4781"/>
    <lineage>
        <taxon>Eukaryota</taxon>
        <taxon>Sar</taxon>
        <taxon>Stramenopiles</taxon>
        <taxon>Oomycota</taxon>
        <taxon>Peronosporomycetes</taxon>
        <taxon>Peronosporales</taxon>
        <taxon>Peronosporaceae</taxon>
        <taxon>Plasmopara</taxon>
    </lineage>
</organism>
<evidence type="ECO:0000313" key="1">
    <source>
        <dbReference type="EMBL" id="CEG42472.1"/>
    </source>
</evidence>
<dbReference type="OrthoDB" id="72878at2759"/>
<dbReference type="OMA" id="NWRRAVV"/>
<accession>A0A0P1AN97</accession>
<reference evidence="2" key="1">
    <citation type="submission" date="2014-09" db="EMBL/GenBank/DDBJ databases">
        <authorList>
            <person name="Sharma Rahul"/>
            <person name="Thines Marco"/>
        </authorList>
    </citation>
    <scope>NUCLEOTIDE SEQUENCE [LARGE SCALE GENOMIC DNA]</scope>
</reference>
<dbReference type="EMBL" id="CCYD01000645">
    <property type="protein sequence ID" value="CEG42472.1"/>
    <property type="molecule type" value="Genomic_DNA"/>
</dbReference>
<name>A0A0P1AN97_PLAHL</name>
<protein>
    <submittedName>
        <fullName evidence="1">Uncharacterized protein</fullName>
    </submittedName>
</protein>
<dbReference type="GeneID" id="36407799"/>
<sequence>MSQGQSSGKQRYADKYRTELERLIRVYEPENNLTAARLLELYAGMEHELVECYRHYYTGKDSFRVALANNQDATNSSHISSFKPLHLPTSAMGAYLRAKLQSRRSGAARNAKLEDIRGPTAVESPNWRRAVVVVHRRRSNSLSARQQHERGSNFEIDETEMLQHRRLGRSSS</sequence>
<dbReference type="AlphaFoldDB" id="A0A0P1AN97"/>
<dbReference type="RefSeq" id="XP_024578841.1">
    <property type="nucleotide sequence ID" value="XM_024728355.1"/>
</dbReference>
<dbReference type="Proteomes" id="UP000054928">
    <property type="component" value="Unassembled WGS sequence"/>
</dbReference>